<proteinExistence type="predicted"/>
<evidence type="ECO:0000256" key="1">
    <source>
        <dbReference type="SAM" id="MobiDB-lite"/>
    </source>
</evidence>
<keyword evidence="2" id="KW-0812">Transmembrane</keyword>
<dbReference type="PANTHER" id="PTHR46953:SF3">
    <property type="entry name" value="G-PROTEIN COUPLED RECEPTOR MTH-LIKE 14-RELATED"/>
    <property type="match status" value="1"/>
</dbReference>
<dbReference type="Proteomes" id="UP000075880">
    <property type="component" value="Unassembled WGS sequence"/>
</dbReference>
<feature type="chain" id="PRO_5042535125" evidence="3">
    <location>
        <begin position="33"/>
        <end position="699"/>
    </location>
</feature>
<keyword evidence="2" id="KW-1133">Transmembrane helix</keyword>
<organism evidence="4 5">
    <name type="scientific">Anopheles atroparvus</name>
    <name type="common">European mosquito</name>
    <dbReference type="NCBI Taxonomy" id="41427"/>
    <lineage>
        <taxon>Eukaryota</taxon>
        <taxon>Metazoa</taxon>
        <taxon>Ecdysozoa</taxon>
        <taxon>Arthropoda</taxon>
        <taxon>Hexapoda</taxon>
        <taxon>Insecta</taxon>
        <taxon>Pterygota</taxon>
        <taxon>Neoptera</taxon>
        <taxon>Endopterygota</taxon>
        <taxon>Diptera</taxon>
        <taxon>Nematocera</taxon>
        <taxon>Culicoidea</taxon>
        <taxon>Culicidae</taxon>
        <taxon>Anophelinae</taxon>
        <taxon>Anopheles</taxon>
    </lineage>
</organism>
<dbReference type="Gene3D" id="1.20.1070.10">
    <property type="entry name" value="Rhodopsin 7-helix transmembrane proteins"/>
    <property type="match status" value="1"/>
</dbReference>
<feature type="signal peptide" evidence="3">
    <location>
        <begin position="1"/>
        <end position="32"/>
    </location>
</feature>
<accession>A0AAG5DLJ3</accession>
<evidence type="ECO:0000256" key="3">
    <source>
        <dbReference type="SAM" id="SignalP"/>
    </source>
</evidence>
<feature type="transmembrane region" description="Helical" evidence="2">
    <location>
        <begin position="510"/>
        <end position="533"/>
    </location>
</feature>
<feature type="transmembrane region" description="Helical" evidence="2">
    <location>
        <begin position="440"/>
        <end position="458"/>
    </location>
</feature>
<keyword evidence="2" id="KW-0472">Membrane</keyword>
<evidence type="ECO:0000313" key="5">
    <source>
        <dbReference type="Proteomes" id="UP000075880"/>
    </source>
</evidence>
<evidence type="ECO:0000256" key="2">
    <source>
        <dbReference type="SAM" id="Phobius"/>
    </source>
</evidence>
<feature type="transmembrane region" description="Helical" evidence="2">
    <location>
        <begin position="361"/>
        <end position="389"/>
    </location>
</feature>
<feature type="transmembrane region" description="Helical" evidence="2">
    <location>
        <begin position="608"/>
        <end position="628"/>
    </location>
</feature>
<dbReference type="AlphaFoldDB" id="A0AAG5DLJ3"/>
<feature type="region of interest" description="Disordered" evidence="1">
    <location>
        <begin position="37"/>
        <end position="65"/>
    </location>
</feature>
<evidence type="ECO:0000313" key="4">
    <source>
        <dbReference type="EnsemblMetazoa" id="ENSAATROPP012192"/>
    </source>
</evidence>
<dbReference type="PANTHER" id="PTHR46953">
    <property type="entry name" value="G-PROTEIN COUPLED RECEPTOR MTH-LIKE 1-RELATED"/>
    <property type="match status" value="1"/>
</dbReference>
<feature type="transmembrane region" description="Helical" evidence="2">
    <location>
        <begin position="479"/>
        <end position="498"/>
    </location>
</feature>
<feature type="transmembrane region" description="Helical" evidence="2">
    <location>
        <begin position="581"/>
        <end position="602"/>
    </location>
</feature>
<sequence length="699" mass="78071">MVVWRNANGPSRWPLVLWCAFLCALLVTVASAYEGSGQGESTYEEYDDEGPYHRPFELPDTPDDDGLEDFEDHGPVDEVLDPITDDDISYSGYYDEDGLDMASAGPVHEGNVSSFRPVIHVSVSDDPHAPDHSTIVSVRESAASVIETSVNPTAQTLSAVRVDAGVSLSTGNDGNATTLAGAEGLQTTTVATVNVTSCGGHQKLSEQPVYIGPSVNFIRKCCPHGQRLVHERSILVSCRKESEIVDSFDEFPYPVRDDSHNGTTMSGIVATFYDGCIEDLEEDVLLGFSFGNPCSSERGLVSFGARTNDTLYVIQNGSLLVIYGVVEDYDIFDTYCLDYDSGDGSLLAYVCPVEVEVQKDVIAGMLVILNICLVFAIPLLLTTAALYMIIPDLHDLHGRALAMNCVNFAIALLLECFFQHKTRGKRMNGDELVLENYAEYFILATFFWLLVNCANNCFYAWIHTPKSKDITQRWENRRFVGYAIVAQLMPLWIILSFSTTPEGNPAIKHYFFGTIMTGLVMTVICLVICYVGLRRVKKKYLYYHEILWRLQEKGPDFRCEDIQATYIPAIKINKVIYMNNYTTLLFAMMAAVWIVMTVTYYTTYELPIFYDILFGLQGILMFIIFVCMPRPLRTVQQWFKENNYCGCRVQSEGSAAQENGAPAIPLMATRCIIPTPSAGLELERLKDTKINNPLKYLPE</sequence>
<protein>
    <submittedName>
        <fullName evidence="4">Uncharacterized protein</fullName>
    </submittedName>
</protein>
<dbReference type="EnsemblMetazoa" id="ENSAATROPT013404">
    <property type="protein sequence ID" value="ENSAATROPP012192"/>
    <property type="gene ID" value="ENSAATROPG010888"/>
</dbReference>
<keyword evidence="5" id="KW-1185">Reference proteome</keyword>
<name>A0AAG5DLJ3_ANOAO</name>
<reference evidence="4" key="1">
    <citation type="submission" date="2024-04" db="UniProtKB">
        <authorList>
            <consortium name="EnsemblMetazoa"/>
        </authorList>
    </citation>
    <scope>IDENTIFICATION</scope>
    <source>
        <strain evidence="4">EBRO</strain>
    </source>
</reference>
<keyword evidence="3" id="KW-0732">Signal</keyword>
<dbReference type="InterPro" id="IPR052808">
    <property type="entry name" value="GPCR_Mth-like"/>
</dbReference>